<evidence type="ECO:0000256" key="5">
    <source>
        <dbReference type="ARBA" id="ARBA00023229"/>
    </source>
</evidence>
<keyword evidence="9" id="KW-1185">Reference proteome</keyword>
<comment type="caution">
    <text evidence="8">The sequence shown here is derived from an EMBL/GenBank/DDBJ whole genome shotgun (WGS) entry which is preliminary data.</text>
</comment>
<dbReference type="Gene3D" id="3.90.79.10">
    <property type="entry name" value="Nucleoside Triphosphate Pyrophosphohydrolase"/>
    <property type="match status" value="1"/>
</dbReference>
<comment type="pathway">
    <text evidence="1">Isoprenoid biosynthesis; dimethylallyl diphosphate biosynthesis; dimethylallyl diphosphate from isopentenyl diphosphate: step 1/1.</text>
</comment>
<feature type="domain" description="Nudix hydrolase" evidence="7">
    <location>
        <begin position="36"/>
        <end position="172"/>
    </location>
</feature>
<dbReference type="GO" id="GO:0004452">
    <property type="term" value="F:isopentenyl-diphosphate delta-isomerase activity"/>
    <property type="evidence" value="ECO:0007669"/>
    <property type="project" value="UniProtKB-EC"/>
</dbReference>
<evidence type="ECO:0000256" key="6">
    <source>
        <dbReference type="ARBA" id="ARBA00023235"/>
    </source>
</evidence>
<dbReference type="Pfam" id="PF00293">
    <property type="entry name" value="NUDIX"/>
    <property type="match status" value="1"/>
</dbReference>
<dbReference type="Pfam" id="PF08241">
    <property type="entry name" value="Methyltransf_11"/>
    <property type="match status" value="1"/>
</dbReference>
<evidence type="ECO:0000256" key="3">
    <source>
        <dbReference type="ARBA" id="ARBA00012057"/>
    </source>
</evidence>
<protein>
    <recommendedName>
        <fullName evidence="3">isopentenyl-diphosphate Delta-isomerase</fullName>
        <ecNumber evidence="3">5.3.3.2</ecNumber>
    </recommendedName>
</protein>
<dbReference type="SUPFAM" id="SSF53335">
    <property type="entry name" value="S-adenosyl-L-methionine-dependent methyltransferases"/>
    <property type="match status" value="1"/>
</dbReference>
<dbReference type="RefSeq" id="WP_190127449.1">
    <property type="nucleotide sequence ID" value="NZ_BNBD01000001.1"/>
</dbReference>
<dbReference type="GO" id="GO:0008757">
    <property type="term" value="F:S-adenosylmethionine-dependent methyltransferase activity"/>
    <property type="evidence" value="ECO:0007669"/>
    <property type="project" value="InterPro"/>
</dbReference>
<sequence>MSATDERRATDLVELVEEDGSACGSTDVIDAHTHGKRHRAYSVMLFDGHGNVLIQKRAADKTRFAGIWGPSCCGHPAPGEDLVAQARLHCHEELGISGIEPRDVGAVSYRLTDPTSDYVEAEYDHVLIAFYHGTPDPHPDEIDEIRWVPVDELARELDDPPQGVTYGEWLRPVFDVAVPAAEKAGLLHVNATRAHDPHQQNVYAYYQFKTSDKINTEAGADDYVHSHFALIPYNPTVLEVEDEEARQKAILRELHRMENHQCDDLIDLMPPLPPTSRVVDAACGRGGTGFRVWERFGCTVHGVDFSEQRIAFANAIAERRGISDHVQFFHANVEATGLVEHSYDVVFINEAAVHVPDLTKLFAETARLLKPGGHLVFAEWIADSFTSKKSPEVTAINNNYYTALPSRGEVLTWLLDNRLVPLHVTDRRLDVLPYWELRSHCDHRTGVEKPFLTAFATGAMNYVMCTAVYQPDHIATR</sequence>
<name>A0A919ATG8_9ACTN</name>
<dbReference type="InterPro" id="IPR050447">
    <property type="entry name" value="Erg6_SMT_methyltransf"/>
</dbReference>
<dbReference type="InterPro" id="IPR000086">
    <property type="entry name" value="NUDIX_hydrolase_dom"/>
</dbReference>
<dbReference type="InterPro" id="IPR029063">
    <property type="entry name" value="SAM-dependent_MTases_sf"/>
</dbReference>
<dbReference type="PANTHER" id="PTHR44068:SF11">
    <property type="entry name" value="GERANYL DIPHOSPHATE 2-C-METHYLTRANSFERASE"/>
    <property type="match status" value="1"/>
</dbReference>
<dbReference type="AlphaFoldDB" id="A0A919ATG8"/>
<dbReference type="PROSITE" id="PS51462">
    <property type="entry name" value="NUDIX"/>
    <property type="match status" value="1"/>
</dbReference>
<reference evidence="8" key="2">
    <citation type="submission" date="2020-09" db="EMBL/GenBank/DDBJ databases">
        <authorList>
            <person name="Sun Q."/>
            <person name="Ohkuma M."/>
        </authorList>
    </citation>
    <scope>NUCLEOTIDE SEQUENCE</scope>
    <source>
        <strain evidence="8">JCM 4059</strain>
    </source>
</reference>
<evidence type="ECO:0000313" key="9">
    <source>
        <dbReference type="Proteomes" id="UP000638313"/>
    </source>
</evidence>
<evidence type="ECO:0000256" key="2">
    <source>
        <dbReference type="ARBA" id="ARBA00007579"/>
    </source>
</evidence>
<dbReference type="InterPro" id="IPR013216">
    <property type="entry name" value="Methyltransf_11"/>
</dbReference>
<evidence type="ECO:0000256" key="1">
    <source>
        <dbReference type="ARBA" id="ARBA00004826"/>
    </source>
</evidence>
<dbReference type="Gene3D" id="3.40.50.150">
    <property type="entry name" value="Vaccinia Virus protein VP39"/>
    <property type="match status" value="1"/>
</dbReference>
<keyword evidence="5" id="KW-0414">Isoprene biosynthesis</keyword>
<reference evidence="8" key="1">
    <citation type="journal article" date="2014" name="Int. J. Syst. Evol. Microbiol.">
        <title>Complete genome sequence of Corynebacterium casei LMG S-19264T (=DSM 44701T), isolated from a smear-ripened cheese.</title>
        <authorList>
            <consortium name="US DOE Joint Genome Institute (JGI-PGF)"/>
            <person name="Walter F."/>
            <person name="Albersmeier A."/>
            <person name="Kalinowski J."/>
            <person name="Ruckert C."/>
        </authorList>
    </citation>
    <scope>NUCLEOTIDE SEQUENCE</scope>
    <source>
        <strain evidence="8">JCM 4059</strain>
    </source>
</reference>
<evidence type="ECO:0000256" key="4">
    <source>
        <dbReference type="ARBA" id="ARBA00022679"/>
    </source>
</evidence>
<accession>A0A919ATG8</accession>
<dbReference type="Proteomes" id="UP000638313">
    <property type="component" value="Unassembled WGS sequence"/>
</dbReference>
<proteinExistence type="inferred from homology"/>
<dbReference type="PANTHER" id="PTHR44068">
    <property type="entry name" value="ZGC:194242"/>
    <property type="match status" value="1"/>
</dbReference>
<dbReference type="InterPro" id="IPR015797">
    <property type="entry name" value="NUDIX_hydrolase-like_dom_sf"/>
</dbReference>
<dbReference type="CDD" id="cd02440">
    <property type="entry name" value="AdoMet_MTases"/>
    <property type="match status" value="1"/>
</dbReference>
<dbReference type="EMBL" id="BNBD01000001">
    <property type="protein sequence ID" value="GHF25281.1"/>
    <property type="molecule type" value="Genomic_DNA"/>
</dbReference>
<dbReference type="SUPFAM" id="SSF55811">
    <property type="entry name" value="Nudix"/>
    <property type="match status" value="1"/>
</dbReference>
<dbReference type="EC" id="5.3.3.2" evidence="3"/>
<evidence type="ECO:0000259" key="7">
    <source>
        <dbReference type="PROSITE" id="PS51462"/>
    </source>
</evidence>
<dbReference type="InterPro" id="IPR011876">
    <property type="entry name" value="IsopentenylPP_isomerase_typ1"/>
</dbReference>
<dbReference type="CDD" id="cd02885">
    <property type="entry name" value="NUDIX_IPP_Isomerase"/>
    <property type="match status" value="1"/>
</dbReference>
<dbReference type="NCBIfam" id="NF002995">
    <property type="entry name" value="PRK03759.1"/>
    <property type="match status" value="1"/>
</dbReference>
<organism evidence="8 9">
    <name type="scientific">Streptomyces mashuensis</name>
    <dbReference type="NCBI Taxonomy" id="33904"/>
    <lineage>
        <taxon>Bacteria</taxon>
        <taxon>Bacillati</taxon>
        <taxon>Actinomycetota</taxon>
        <taxon>Actinomycetes</taxon>
        <taxon>Kitasatosporales</taxon>
        <taxon>Streptomycetaceae</taxon>
        <taxon>Streptomyces</taxon>
    </lineage>
</organism>
<comment type="similarity">
    <text evidence="2">Belongs to the IPP isomerase type 1 family.</text>
</comment>
<keyword evidence="4" id="KW-0808">Transferase</keyword>
<dbReference type="GO" id="GO:0008299">
    <property type="term" value="P:isoprenoid biosynthetic process"/>
    <property type="evidence" value="ECO:0007669"/>
    <property type="project" value="UniProtKB-KW"/>
</dbReference>
<keyword evidence="6" id="KW-0413">Isomerase</keyword>
<gene>
    <name evidence="8" type="ORF">GCM10010218_02440</name>
</gene>
<evidence type="ECO:0000313" key="8">
    <source>
        <dbReference type="EMBL" id="GHF25281.1"/>
    </source>
</evidence>